<evidence type="ECO:0000256" key="1">
    <source>
        <dbReference type="SAM" id="SignalP"/>
    </source>
</evidence>
<feature type="chain" id="PRO_5045055185" evidence="1">
    <location>
        <begin position="34"/>
        <end position="133"/>
    </location>
</feature>
<protein>
    <submittedName>
        <fullName evidence="2">Uncharacterized protein</fullName>
    </submittedName>
</protein>
<name>A0ABT8SJ77_9CAUL</name>
<keyword evidence="3" id="KW-1185">Reference proteome</keyword>
<evidence type="ECO:0000313" key="3">
    <source>
        <dbReference type="Proteomes" id="UP001169063"/>
    </source>
</evidence>
<organism evidence="2 3">
    <name type="scientific">Peiella sedimenti</name>
    <dbReference type="NCBI Taxonomy" id="3061083"/>
    <lineage>
        <taxon>Bacteria</taxon>
        <taxon>Pseudomonadati</taxon>
        <taxon>Pseudomonadota</taxon>
        <taxon>Alphaproteobacteria</taxon>
        <taxon>Caulobacterales</taxon>
        <taxon>Caulobacteraceae</taxon>
        <taxon>Peiella</taxon>
    </lineage>
</organism>
<dbReference type="EMBL" id="JAUKTR010000001">
    <property type="protein sequence ID" value="MDO1558110.1"/>
    <property type="molecule type" value="Genomic_DNA"/>
</dbReference>
<proteinExistence type="predicted"/>
<reference evidence="2" key="1">
    <citation type="submission" date="2023-07" db="EMBL/GenBank/DDBJ databases">
        <title>Brevundimonas soil sp. nov., isolated from the soil of chemical plant.</title>
        <authorList>
            <person name="Wu N."/>
        </authorList>
    </citation>
    <scope>NUCLEOTIDE SEQUENCE</scope>
    <source>
        <strain evidence="2">XZ-24</strain>
    </source>
</reference>
<evidence type="ECO:0000313" key="2">
    <source>
        <dbReference type="EMBL" id="MDO1558110.1"/>
    </source>
</evidence>
<comment type="caution">
    <text evidence="2">The sequence shown here is derived from an EMBL/GenBank/DDBJ whole genome shotgun (WGS) entry which is preliminary data.</text>
</comment>
<dbReference type="Proteomes" id="UP001169063">
    <property type="component" value="Unassembled WGS sequence"/>
</dbReference>
<accession>A0ABT8SJ77</accession>
<gene>
    <name evidence="2" type="ORF">Q0812_01535</name>
</gene>
<dbReference type="RefSeq" id="WP_302108531.1">
    <property type="nucleotide sequence ID" value="NZ_JAUKTR010000001.1"/>
</dbReference>
<feature type="signal peptide" evidence="1">
    <location>
        <begin position="1"/>
        <end position="33"/>
    </location>
</feature>
<keyword evidence="1" id="KW-0732">Signal</keyword>
<sequence length="133" mass="13947">MLKPGMSAPLGMGLFALFAVLAGLALLMATNHAAPGCTGPAVARCDYVAVATDALEDRGYSFRPTLATGVYDEGSSVRVQQIIPFDPNALVHGSSVLIDKRSCRVCMIDDHQMAENGTLGRLLMRAPAVEALG</sequence>